<sequence>MAFNWDKFCKAQRDNPRPKFALDAVGKLLKKRPNDPYLLAWKASTLLNFDGRANEALSILTTLCQRQPPITDTNLLPFLYDRILNASRQSDPKCLPLSSVGAEGLKAWQNAAKALPNRKAKLKLWSDLFVVSMREECWEDVRWATMQANKEGTDSKSRKAIYYSLILANQLGGERRAELAKEADKIDPSTRIQLTIALRQMEEAYGNSTKPTVRCTRQPL</sequence>
<reference evidence="1 2" key="1">
    <citation type="submission" date="2024-02" db="EMBL/GenBank/DDBJ databases">
        <title>De novo assembly and annotation of 12 fungi associated with fruit tree decline syndrome in Ontario, Canada.</title>
        <authorList>
            <person name="Sulman M."/>
            <person name="Ellouze W."/>
            <person name="Ilyukhin E."/>
        </authorList>
    </citation>
    <scope>NUCLEOTIDE SEQUENCE [LARGE SCALE GENOMIC DNA]</scope>
    <source>
        <strain evidence="1 2">M42-189</strain>
    </source>
</reference>
<organism evidence="1 2">
    <name type="scientific">Paraconiothyrium brasiliense</name>
    <dbReference type="NCBI Taxonomy" id="300254"/>
    <lineage>
        <taxon>Eukaryota</taxon>
        <taxon>Fungi</taxon>
        <taxon>Dikarya</taxon>
        <taxon>Ascomycota</taxon>
        <taxon>Pezizomycotina</taxon>
        <taxon>Dothideomycetes</taxon>
        <taxon>Pleosporomycetidae</taxon>
        <taxon>Pleosporales</taxon>
        <taxon>Massarineae</taxon>
        <taxon>Didymosphaeriaceae</taxon>
        <taxon>Paraconiothyrium</taxon>
    </lineage>
</organism>
<dbReference type="EMBL" id="JAKJXO020000024">
    <property type="protein sequence ID" value="KAL1591574.1"/>
    <property type="molecule type" value="Genomic_DNA"/>
</dbReference>
<proteinExistence type="predicted"/>
<name>A0ABR3QHD4_9PLEO</name>
<dbReference type="Proteomes" id="UP001521785">
    <property type="component" value="Unassembled WGS sequence"/>
</dbReference>
<gene>
    <name evidence="1" type="ORF">SLS60_011824</name>
</gene>
<evidence type="ECO:0000313" key="1">
    <source>
        <dbReference type="EMBL" id="KAL1591574.1"/>
    </source>
</evidence>
<comment type="caution">
    <text evidence="1">The sequence shown here is derived from an EMBL/GenBank/DDBJ whole genome shotgun (WGS) entry which is preliminary data.</text>
</comment>
<keyword evidence="2" id="KW-1185">Reference proteome</keyword>
<accession>A0ABR3QHD4</accession>
<protein>
    <submittedName>
        <fullName evidence="1">Uncharacterized protein</fullName>
    </submittedName>
</protein>
<evidence type="ECO:0000313" key="2">
    <source>
        <dbReference type="Proteomes" id="UP001521785"/>
    </source>
</evidence>